<evidence type="ECO:0008006" key="3">
    <source>
        <dbReference type="Google" id="ProtNLM"/>
    </source>
</evidence>
<accession>A0ABU2R104</accession>
<keyword evidence="2" id="KW-1185">Reference proteome</keyword>
<gene>
    <name evidence="1" type="ORF">RM698_12770</name>
</gene>
<proteinExistence type="predicted"/>
<name>A0ABU2R104_9ACTN</name>
<reference evidence="2" key="1">
    <citation type="submission" date="2023-07" db="EMBL/GenBank/DDBJ databases">
        <title>30 novel species of actinomycetes from the DSMZ collection.</title>
        <authorList>
            <person name="Nouioui I."/>
        </authorList>
    </citation>
    <scope>NUCLEOTIDE SEQUENCE [LARGE SCALE GENOMIC DNA]</scope>
    <source>
        <strain evidence="2">DSM 41979</strain>
    </source>
</reference>
<dbReference type="RefSeq" id="WP_010264185.1">
    <property type="nucleotide sequence ID" value="NZ_JAVRET010000024.1"/>
</dbReference>
<dbReference type="Proteomes" id="UP001183610">
    <property type="component" value="Unassembled WGS sequence"/>
</dbReference>
<sequence length="225" mass="24772">MGWSSANRIFNPIARALQDAHVPDDSKRKILGDLIDGLQDGDWDTEDESLEGFLDDPAVVLAFADHGVHLSDRRCCRAALADDPRAQLLAMRSDEVDEAEMVRALDAFVGAPYRERAHLLALLAAMTSGAVLAPAPDVDEPGWQILFLTIGDQQCSWHIAPADIDLFAFVEHVPAIDPRAQWDGHTTAEKYERIAEHAAELAQHCGPECAEMHTESGRCEIARNR</sequence>
<evidence type="ECO:0000313" key="1">
    <source>
        <dbReference type="EMBL" id="MDT0409921.1"/>
    </source>
</evidence>
<protein>
    <recommendedName>
        <fullName evidence="3">DUF4259 domain-containing protein</fullName>
    </recommendedName>
</protein>
<organism evidence="1 2">
    <name type="scientific">Streptomyces evansiae</name>
    <dbReference type="NCBI Taxonomy" id="3075535"/>
    <lineage>
        <taxon>Bacteria</taxon>
        <taxon>Bacillati</taxon>
        <taxon>Actinomycetota</taxon>
        <taxon>Actinomycetes</taxon>
        <taxon>Kitasatosporales</taxon>
        <taxon>Streptomycetaceae</taxon>
        <taxon>Streptomyces</taxon>
    </lineage>
</organism>
<comment type="caution">
    <text evidence="1">The sequence shown here is derived from an EMBL/GenBank/DDBJ whole genome shotgun (WGS) entry which is preliminary data.</text>
</comment>
<evidence type="ECO:0000313" key="2">
    <source>
        <dbReference type="Proteomes" id="UP001183610"/>
    </source>
</evidence>
<dbReference type="EMBL" id="JAVRET010000024">
    <property type="protein sequence ID" value="MDT0409921.1"/>
    <property type="molecule type" value="Genomic_DNA"/>
</dbReference>